<dbReference type="GO" id="GO:0017005">
    <property type="term" value="F:3'-tyrosyl-DNA phosphodiesterase activity"/>
    <property type="evidence" value="ECO:0007669"/>
    <property type="project" value="TreeGrafter"/>
</dbReference>
<evidence type="ECO:0000313" key="12">
    <source>
        <dbReference type="Proteomes" id="UP001165160"/>
    </source>
</evidence>
<protein>
    <submittedName>
        <fullName evidence="11">Uncharacterized protein</fullName>
    </submittedName>
</protein>
<dbReference type="GO" id="GO:0005634">
    <property type="term" value="C:nucleus"/>
    <property type="evidence" value="ECO:0007669"/>
    <property type="project" value="UniProtKB-SubCell"/>
</dbReference>
<dbReference type="GO" id="GO:0004527">
    <property type="term" value="F:exonuclease activity"/>
    <property type="evidence" value="ECO:0007669"/>
    <property type="project" value="UniProtKB-KW"/>
</dbReference>
<dbReference type="PANTHER" id="PTHR12415">
    <property type="entry name" value="TYROSYL-DNA PHOSPHODIESTERASE 1"/>
    <property type="match status" value="1"/>
</dbReference>
<sequence>MDCSAFLPEQKLVDCRFPSTPPAANTFAICRTDTLKPFLYWYKPSHVIISTYGCKPTYITGALDDAGVNSSIIFRDRLQTKRSWHATSKYGTGDGSGGPDSGDDEPYASSQGSSQLSDSQRSSLDERETFEKKIQGFRTQADILEYARIQSTCGINLDDIPISLDDHLNNNNGVRRSKEEDEGDDNDNDAHSISSDVSNVSFGNNEVGNVLRISADMNYESANGKHQFIDLASTYVDDNGVRRRPRGTVHSKYVLGFSEGKLHLCIATANFSGATDQTDGYWCGTFPRVENGKAVTSSFGKTFLEHLKQQLICSLCIRETPDCQRKTARKDHHCPYCLGDLCERKVVALLKEVDLDCVDDLLTHYDWVVPDGVEMVTSRPGKIARKSETQFYTNPNPKDEETDDDPGPDVQHLLCAGDQVAEILEKHKVEIDKEKDKLYIQPTSIGNRLNAAELHEYCNSLSRGECSDEYRILWPRYSNNNNLVFWKDEIFQKTPYEVLDALYKYDIDISRFGRYHHFKSIFMQDGELNDESRMRFKYFLMTSCCLSVGAIGANANRGLMTTEKEYKNFEMGVMFISKQDRLYTNYQDDQHGTTIKLPLPFTVGPRYLDDETGKFSEWPKIQVISTRFNLALNGMVLPDHPELVDKENLLEPIYKDIETFCQTAKPGQAIRIKNMFQKGLRFQLHQFCDSCCAGLQHYTEGKNHDEFVVSMPGLRKEDLSKKRPRPDETVDEGPPMPSFND</sequence>
<evidence type="ECO:0000256" key="2">
    <source>
        <dbReference type="ARBA" id="ARBA00010205"/>
    </source>
</evidence>
<evidence type="ECO:0000256" key="8">
    <source>
        <dbReference type="ARBA" id="ARBA00023242"/>
    </source>
</evidence>
<feature type="region of interest" description="Disordered" evidence="10">
    <location>
        <begin position="713"/>
        <end position="741"/>
    </location>
</feature>
<dbReference type="Gene3D" id="3.30.870.10">
    <property type="entry name" value="Endonuclease Chain A"/>
    <property type="match status" value="2"/>
</dbReference>
<evidence type="ECO:0000256" key="6">
    <source>
        <dbReference type="ARBA" id="ARBA00022839"/>
    </source>
</evidence>
<keyword evidence="8" id="KW-0539">Nucleus</keyword>
<name>A0A9W7BRY1_9STRA</name>
<comment type="similarity">
    <text evidence="2">Belongs to the tyrosyl-DNA phosphodiesterase family.</text>
</comment>
<evidence type="ECO:0000256" key="10">
    <source>
        <dbReference type="SAM" id="MobiDB-lite"/>
    </source>
</evidence>
<dbReference type="AlphaFoldDB" id="A0A9W7BRY1"/>
<comment type="subcellular location">
    <subcellularLocation>
        <location evidence="1">Nucleus</location>
    </subcellularLocation>
</comment>
<dbReference type="Pfam" id="PF06087">
    <property type="entry name" value="Tyr-DNA_phospho"/>
    <property type="match status" value="1"/>
</dbReference>
<keyword evidence="5" id="KW-0378">Hydrolase</keyword>
<evidence type="ECO:0000256" key="1">
    <source>
        <dbReference type="ARBA" id="ARBA00004123"/>
    </source>
</evidence>
<feature type="compositionally biased region" description="Low complexity" evidence="10">
    <location>
        <begin position="109"/>
        <end position="122"/>
    </location>
</feature>
<keyword evidence="6" id="KW-0269">Exonuclease</keyword>
<keyword evidence="4" id="KW-0227">DNA damage</keyword>
<reference evidence="12" key="1">
    <citation type="journal article" date="2023" name="Commun. Biol.">
        <title>Genome analysis of Parmales, the sister group of diatoms, reveals the evolutionary specialization of diatoms from phago-mixotrophs to photoautotrophs.</title>
        <authorList>
            <person name="Ban H."/>
            <person name="Sato S."/>
            <person name="Yoshikawa S."/>
            <person name="Yamada K."/>
            <person name="Nakamura Y."/>
            <person name="Ichinomiya M."/>
            <person name="Sato N."/>
            <person name="Blanc-Mathieu R."/>
            <person name="Endo H."/>
            <person name="Kuwata A."/>
            <person name="Ogata H."/>
        </authorList>
    </citation>
    <scope>NUCLEOTIDE SEQUENCE [LARGE SCALE GENOMIC DNA]</scope>
    <source>
        <strain evidence="12">NIES 3699</strain>
    </source>
</reference>
<evidence type="ECO:0000313" key="11">
    <source>
        <dbReference type="EMBL" id="GMH91255.1"/>
    </source>
</evidence>
<dbReference type="PANTHER" id="PTHR12415:SF0">
    <property type="entry name" value="TYROSYL-DNA PHOSPHODIESTERASE 1"/>
    <property type="match status" value="1"/>
</dbReference>
<keyword evidence="3" id="KW-0540">Nuclease</keyword>
<feature type="region of interest" description="Disordered" evidence="10">
    <location>
        <begin position="164"/>
        <end position="200"/>
    </location>
</feature>
<dbReference type="EMBL" id="BRXX01000114">
    <property type="protein sequence ID" value="GMH91255.1"/>
    <property type="molecule type" value="Genomic_DNA"/>
</dbReference>
<evidence type="ECO:0000256" key="3">
    <source>
        <dbReference type="ARBA" id="ARBA00022722"/>
    </source>
</evidence>
<feature type="region of interest" description="Disordered" evidence="10">
    <location>
        <begin position="85"/>
        <end position="128"/>
    </location>
</feature>
<evidence type="ECO:0000256" key="4">
    <source>
        <dbReference type="ARBA" id="ARBA00022763"/>
    </source>
</evidence>
<feature type="region of interest" description="Disordered" evidence="10">
    <location>
        <begin position="386"/>
        <end position="408"/>
    </location>
</feature>
<dbReference type="InterPro" id="IPR010347">
    <property type="entry name" value="Tdp1"/>
</dbReference>
<dbReference type="GO" id="GO:0003690">
    <property type="term" value="F:double-stranded DNA binding"/>
    <property type="evidence" value="ECO:0007669"/>
    <property type="project" value="TreeGrafter"/>
</dbReference>
<feature type="compositionally biased region" description="Basic and acidic residues" evidence="10">
    <location>
        <begin position="714"/>
        <end position="728"/>
    </location>
</feature>
<accession>A0A9W7BRY1</accession>
<evidence type="ECO:0000256" key="9">
    <source>
        <dbReference type="PIRSR" id="PIRSR610347-3"/>
    </source>
</evidence>
<keyword evidence="12" id="KW-1185">Reference proteome</keyword>
<dbReference type="Proteomes" id="UP001165160">
    <property type="component" value="Unassembled WGS sequence"/>
</dbReference>
<gene>
    <name evidence="11" type="ORF">TrVE_jg6785</name>
</gene>
<keyword evidence="7" id="KW-0234">DNA repair</keyword>
<feature type="site" description="Interaction with DNA" evidence="9">
    <location>
        <position position="547"/>
    </location>
</feature>
<proteinExistence type="inferred from homology"/>
<dbReference type="GO" id="GO:0003697">
    <property type="term" value="F:single-stranded DNA binding"/>
    <property type="evidence" value="ECO:0007669"/>
    <property type="project" value="TreeGrafter"/>
</dbReference>
<organism evidence="11 12">
    <name type="scientific">Triparma verrucosa</name>
    <dbReference type="NCBI Taxonomy" id="1606542"/>
    <lineage>
        <taxon>Eukaryota</taxon>
        <taxon>Sar</taxon>
        <taxon>Stramenopiles</taxon>
        <taxon>Ochrophyta</taxon>
        <taxon>Bolidophyceae</taxon>
        <taxon>Parmales</taxon>
        <taxon>Triparmaceae</taxon>
        <taxon>Triparma</taxon>
    </lineage>
</organism>
<evidence type="ECO:0000256" key="5">
    <source>
        <dbReference type="ARBA" id="ARBA00022801"/>
    </source>
</evidence>
<comment type="caution">
    <text evidence="11">The sequence shown here is derived from an EMBL/GenBank/DDBJ whole genome shotgun (WGS) entry which is preliminary data.</text>
</comment>
<evidence type="ECO:0000256" key="7">
    <source>
        <dbReference type="ARBA" id="ARBA00023204"/>
    </source>
</evidence>
<feature type="compositionally biased region" description="Polar residues" evidence="10">
    <location>
        <begin position="191"/>
        <end position="200"/>
    </location>
</feature>
<dbReference type="GO" id="GO:0006281">
    <property type="term" value="P:DNA repair"/>
    <property type="evidence" value="ECO:0007669"/>
    <property type="project" value="UniProtKB-KW"/>
</dbReference>
<dbReference type="SUPFAM" id="SSF56024">
    <property type="entry name" value="Phospholipase D/nuclease"/>
    <property type="match status" value="1"/>
</dbReference>